<keyword evidence="1" id="KW-0863">Zinc-finger</keyword>
<dbReference type="GO" id="GO:0008270">
    <property type="term" value="F:zinc ion binding"/>
    <property type="evidence" value="ECO:0007669"/>
    <property type="project" value="UniProtKB-KW"/>
</dbReference>
<dbReference type="Proteomes" id="UP000036403">
    <property type="component" value="Unassembled WGS sequence"/>
</dbReference>
<dbReference type="EMBL" id="LBMM01005301">
    <property type="protein sequence ID" value="KMQ91633.1"/>
    <property type="molecule type" value="Genomic_DNA"/>
</dbReference>
<dbReference type="PROSITE" id="PS50158">
    <property type="entry name" value="ZF_CCHC"/>
    <property type="match status" value="1"/>
</dbReference>
<gene>
    <name evidence="3" type="ORF">RF55_8474</name>
</gene>
<evidence type="ECO:0000259" key="2">
    <source>
        <dbReference type="PROSITE" id="PS50158"/>
    </source>
</evidence>
<keyword evidence="1" id="KW-0479">Metal-binding</keyword>
<proteinExistence type="predicted"/>
<dbReference type="AlphaFoldDB" id="A0A0J7KMN6"/>
<evidence type="ECO:0000313" key="3">
    <source>
        <dbReference type="EMBL" id="KMQ91633.1"/>
    </source>
</evidence>
<dbReference type="GO" id="GO:0003676">
    <property type="term" value="F:nucleic acid binding"/>
    <property type="evidence" value="ECO:0007669"/>
    <property type="project" value="InterPro"/>
</dbReference>
<dbReference type="PaxDb" id="67767-A0A0J7KMN6"/>
<keyword evidence="4" id="KW-1185">Reference proteome</keyword>
<dbReference type="OrthoDB" id="7615112at2759"/>
<sequence>MDTSDASGVSNQRTLGEVIQTIRGEVKLSDYEITCLRPKRAATGGILYEVPGKGSGEKADKRAEKLKALLEPKGLRFTRPVKRAELRISGMDDASTPKDVVEAVAAVGGCVAGDIKVGKINRSPANRLGSLWVQCSAAAAKKVADSSPISIGGWISRVEVLGARPLQCFKCLETGHSRAQCKEKVDRSGLCYRCD</sequence>
<accession>A0A0J7KMN6</accession>
<organism evidence="3 4">
    <name type="scientific">Lasius niger</name>
    <name type="common">Black garden ant</name>
    <dbReference type="NCBI Taxonomy" id="67767"/>
    <lineage>
        <taxon>Eukaryota</taxon>
        <taxon>Metazoa</taxon>
        <taxon>Ecdysozoa</taxon>
        <taxon>Arthropoda</taxon>
        <taxon>Hexapoda</taxon>
        <taxon>Insecta</taxon>
        <taxon>Pterygota</taxon>
        <taxon>Neoptera</taxon>
        <taxon>Endopterygota</taxon>
        <taxon>Hymenoptera</taxon>
        <taxon>Apocrita</taxon>
        <taxon>Aculeata</taxon>
        <taxon>Formicoidea</taxon>
        <taxon>Formicidae</taxon>
        <taxon>Formicinae</taxon>
        <taxon>Lasius</taxon>
        <taxon>Lasius</taxon>
    </lineage>
</organism>
<name>A0A0J7KMN6_LASNI</name>
<evidence type="ECO:0000313" key="4">
    <source>
        <dbReference type="Proteomes" id="UP000036403"/>
    </source>
</evidence>
<dbReference type="InterPro" id="IPR001878">
    <property type="entry name" value="Znf_CCHC"/>
</dbReference>
<comment type="caution">
    <text evidence="3">The sequence shown here is derived from an EMBL/GenBank/DDBJ whole genome shotgun (WGS) entry which is preliminary data.</text>
</comment>
<dbReference type="SUPFAM" id="SSF57756">
    <property type="entry name" value="Retrovirus zinc finger-like domains"/>
    <property type="match status" value="1"/>
</dbReference>
<feature type="domain" description="CCHC-type" evidence="2">
    <location>
        <begin position="168"/>
        <end position="183"/>
    </location>
</feature>
<evidence type="ECO:0000256" key="1">
    <source>
        <dbReference type="PROSITE-ProRule" id="PRU00047"/>
    </source>
</evidence>
<reference evidence="3 4" key="1">
    <citation type="submission" date="2015-04" db="EMBL/GenBank/DDBJ databases">
        <title>Lasius niger genome sequencing.</title>
        <authorList>
            <person name="Konorov E.A."/>
            <person name="Nikitin M.A."/>
            <person name="Kirill M.V."/>
            <person name="Chang P."/>
        </authorList>
    </citation>
    <scope>NUCLEOTIDE SEQUENCE [LARGE SCALE GENOMIC DNA]</scope>
    <source>
        <tissue evidence="3">Whole</tissue>
    </source>
</reference>
<dbReference type="InterPro" id="IPR036875">
    <property type="entry name" value="Znf_CCHC_sf"/>
</dbReference>
<protein>
    <submittedName>
        <fullName evidence="3">Cellular nucleic acid-binding protein</fullName>
    </submittedName>
</protein>
<keyword evidence="1" id="KW-0862">Zinc</keyword>